<proteinExistence type="predicted"/>
<organism evidence="1 2">
    <name type="scientific">Ixodes persulcatus</name>
    <name type="common">Taiga tick</name>
    <dbReference type="NCBI Taxonomy" id="34615"/>
    <lineage>
        <taxon>Eukaryota</taxon>
        <taxon>Metazoa</taxon>
        <taxon>Ecdysozoa</taxon>
        <taxon>Arthropoda</taxon>
        <taxon>Chelicerata</taxon>
        <taxon>Arachnida</taxon>
        <taxon>Acari</taxon>
        <taxon>Parasitiformes</taxon>
        <taxon>Ixodida</taxon>
        <taxon>Ixodoidea</taxon>
        <taxon>Ixodidae</taxon>
        <taxon>Ixodinae</taxon>
        <taxon>Ixodes</taxon>
    </lineage>
</organism>
<name>A0AC60QTN1_IXOPE</name>
<evidence type="ECO:0000313" key="2">
    <source>
        <dbReference type="Proteomes" id="UP000805193"/>
    </source>
</evidence>
<evidence type="ECO:0000313" key="1">
    <source>
        <dbReference type="EMBL" id="KAG0442977.1"/>
    </source>
</evidence>
<dbReference type="EMBL" id="JABSTQ010004018">
    <property type="protein sequence ID" value="KAG0442977.1"/>
    <property type="molecule type" value="Genomic_DNA"/>
</dbReference>
<keyword evidence="2" id="KW-1185">Reference proteome</keyword>
<reference evidence="1 2" key="1">
    <citation type="journal article" date="2020" name="Cell">
        <title>Large-Scale Comparative Analyses of Tick Genomes Elucidate Their Genetic Diversity and Vector Capacities.</title>
        <authorList>
            <consortium name="Tick Genome and Microbiome Consortium (TIGMIC)"/>
            <person name="Jia N."/>
            <person name="Wang J."/>
            <person name="Shi W."/>
            <person name="Du L."/>
            <person name="Sun Y."/>
            <person name="Zhan W."/>
            <person name="Jiang J.F."/>
            <person name="Wang Q."/>
            <person name="Zhang B."/>
            <person name="Ji P."/>
            <person name="Bell-Sakyi L."/>
            <person name="Cui X.M."/>
            <person name="Yuan T.T."/>
            <person name="Jiang B.G."/>
            <person name="Yang W.F."/>
            <person name="Lam T.T."/>
            <person name="Chang Q.C."/>
            <person name="Ding S.J."/>
            <person name="Wang X.J."/>
            <person name="Zhu J.G."/>
            <person name="Ruan X.D."/>
            <person name="Zhao L."/>
            <person name="Wei J.T."/>
            <person name="Ye R.Z."/>
            <person name="Que T.C."/>
            <person name="Du C.H."/>
            <person name="Zhou Y.H."/>
            <person name="Cheng J.X."/>
            <person name="Dai P.F."/>
            <person name="Guo W.B."/>
            <person name="Han X.H."/>
            <person name="Huang E.J."/>
            <person name="Li L.F."/>
            <person name="Wei W."/>
            <person name="Gao Y.C."/>
            <person name="Liu J.Z."/>
            <person name="Shao H.Z."/>
            <person name="Wang X."/>
            <person name="Wang C.C."/>
            <person name="Yang T.C."/>
            <person name="Huo Q.B."/>
            <person name="Li W."/>
            <person name="Chen H.Y."/>
            <person name="Chen S.E."/>
            <person name="Zhou L.G."/>
            <person name="Ni X.B."/>
            <person name="Tian J.H."/>
            <person name="Sheng Y."/>
            <person name="Liu T."/>
            <person name="Pan Y.S."/>
            <person name="Xia L.Y."/>
            <person name="Li J."/>
            <person name="Zhao F."/>
            <person name="Cao W.C."/>
        </authorList>
    </citation>
    <scope>NUCLEOTIDE SEQUENCE [LARGE SCALE GENOMIC DNA]</scope>
    <source>
        <strain evidence="1">Iper-2018</strain>
    </source>
</reference>
<accession>A0AC60QTN1</accession>
<protein>
    <submittedName>
        <fullName evidence="1">Uncharacterized protein</fullName>
    </submittedName>
</protein>
<dbReference type="Proteomes" id="UP000805193">
    <property type="component" value="Unassembled WGS sequence"/>
</dbReference>
<sequence>MPQYANILKMDATAPACLRPTGLPEALKTTPATGFTNISGNQTLQANKNCRRAHQRRALHHPSSALPLHAPACLRPTGLPEALKTTPATGFTNISGSQTL</sequence>
<gene>
    <name evidence="1" type="ORF">HPB47_015421</name>
</gene>
<comment type="caution">
    <text evidence="1">The sequence shown here is derived from an EMBL/GenBank/DDBJ whole genome shotgun (WGS) entry which is preliminary data.</text>
</comment>